<feature type="domain" description="YhaN AAA" evidence="2">
    <location>
        <begin position="2"/>
        <end position="207"/>
    </location>
</feature>
<dbReference type="Proteomes" id="UP000199239">
    <property type="component" value="Unassembled WGS sequence"/>
</dbReference>
<proteinExistence type="predicted"/>
<feature type="coiled-coil region" evidence="1">
    <location>
        <begin position="770"/>
        <end position="797"/>
    </location>
</feature>
<accession>A0A1I6VS91</accession>
<dbReference type="Gene3D" id="3.40.50.300">
    <property type="entry name" value="P-loop containing nucleotide triphosphate hydrolases"/>
    <property type="match status" value="2"/>
</dbReference>
<evidence type="ECO:0000256" key="1">
    <source>
        <dbReference type="SAM" id="Coils"/>
    </source>
</evidence>
<keyword evidence="4" id="KW-1185">Reference proteome</keyword>
<evidence type="ECO:0000313" key="4">
    <source>
        <dbReference type="Proteomes" id="UP000199239"/>
    </source>
</evidence>
<dbReference type="Pfam" id="PF13514">
    <property type="entry name" value="AAA_27"/>
    <property type="match status" value="1"/>
</dbReference>
<dbReference type="InterPro" id="IPR027417">
    <property type="entry name" value="P-loop_NTPase"/>
</dbReference>
<evidence type="ECO:0000313" key="3">
    <source>
        <dbReference type="EMBL" id="SFT16566.1"/>
    </source>
</evidence>
<dbReference type="AlphaFoldDB" id="A0A1I6VS91"/>
<organism evidence="3 4">
    <name type="scientific">Sulfitobacter marinus</name>
    <dbReference type="NCBI Taxonomy" id="394264"/>
    <lineage>
        <taxon>Bacteria</taxon>
        <taxon>Pseudomonadati</taxon>
        <taxon>Pseudomonadota</taxon>
        <taxon>Alphaproteobacteria</taxon>
        <taxon>Rhodobacterales</taxon>
        <taxon>Roseobacteraceae</taxon>
        <taxon>Sulfitobacter</taxon>
    </lineage>
</organism>
<dbReference type="SUPFAM" id="SSF52540">
    <property type="entry name" value="P-loop containing nucleoside triphosphate hydrolases"/>
    <property type="match status" value="1"/>
</dbReference>
<reference evidence="4" key="1">
    <citation type="submission" date="2016-10" db="EMBL/GenBank/DDBJ databases">
        <authorList>
            <person name="Varghese N."/>
            <person name="Submissions S."/>
        </authorList>
    </citation>
    <scope>NUCLEOTIDE SEQUENCE [LARGE SCALE GENOMIC DNA]</scope>
    <source>
        <strain evidence="4">DSM 23422</strain>
    </source>
</reference>
<dbReference type="InterPro" id="IPR038734">
    <property type="entry name" value="YhaN_AAA"/>
</dbReference>
<evidence type="ECO:0000259" key="2">
    <source>
        <dbReference type="Pfam" id="PF13514"/>
    </source>
</evidence>
<dbReference type="OrthoDB" id="9764467at2"/>
<feature type="coiled-coil region" evidence="1">
    <location>
        <begin position="648"/>
        <end position="675"/>
    </location>
</feature>
<gene>
    <name evidence="3" type="ORF">SAMN04488040_3535</name>
</gene>
<sequence>MMRLRQLDLDAFGHFTDRKIDFGEAPAGGSDFHIVFGPNEAGKTTLMEGYLRLLFGFPKNDPYAFKHQRANLRVGGVLEIEGTAHSFTRLSKREPNLLDAQGQVTPDTILTNALRDLTVDEYRKLLCLDDETIEAGGEEITKSKGDIGKLLFSAAAGISDLSQVLEDVNVRSLDIYRKGGTKSEFAMLKAELTEVNQQIKDQDVSAPAYRALRTELENAQTLEAGLRREETDLARRKLELENLVEAHPLAGQLRALEQQLEPIAHYPAALDIDPEQLLDLMTKRVALTAAYEQAAREMEAVAAQRESLIVDPNVLAAADQLGALEELKSRAQTGLLDLPRRQAELDHEEQELREQLLGIGLQVTGDLGRYVLGESDLTTLERLRGDLSDSEKACAAANQEACDAQAKLQDAVRQAEDARANVTGDPALDRVVATADAEDIVARHSEAEHKLATARQSKSDALRKLARPGVKFDTAPEVHVTQAQADQLNADVTQAQRAADSIADQLKTAQARWDQAQIQVKLSQARPDLIDDATAVATRETRDQLWLAHKATLEPASVNAFEAAMQTDDAQTKLRATQSKEIAEHRQAQRTEIEACEEFEQIKARHGAGLGEVEKLTAQLEDYLQQHGLPLTLDADDFARWVCDAYEAEQAAAQFDALEAAQADLQAQVRDLTETLYTMLDVTGGSLAGLMKLAKAQLAGQQTQKQALALAETAVRTAKIEAERRSAAEGKSQTTRDTARTNWADALTHYIPDLKTDPLTWDGTRALREITQIDKTIRKLRRQVESMSANIADFERGLDAIKLEDAAGETALERYAAYQQQISETQGIARQRQELEVQHARHDEVAKDAAHKISVLDDQVQLIAQVFDAAIPTQTLEQLRAATAVAQNAIDLRTKAQEALTSLFSVLGVPSSDDAAKLLDNHPADMCQVELDTVTQDLSRTRTALEGAIEKRTGAQIALNGVGADNAVASLVAQKRTLEAQVEDAVLRYLEGRFGHILAEEAIRRYRDAHRSGMLAATEQAFKDLTNGAYGQLKTVPARNGDILQAVQTSDMTLKEAADMSKGTRFQLYLALRAAAYDQMAQNGRILPFFCDDVFETFDEDRTRAACTLMQRVGQTGQAIYLTHHQHVVDIARKTCGDQLRVHTL</sequence>
<dbReference type="STRING" id="394264.SAMN04488040_3535"/>
<dbReference type="RefSeq" id="WP_093917707.1">
    <property type="nucleotide sequence ID" value="NZ_FPAJ01000009.1"/>
</dbReference>
<keyword evidence="1" id="KW-0175">Coiled coil</keyword>
<dbReference type="EMBL" id="FPAJ01000009">
    <property type="protein sequence ID" value="SFT16566.1"/>
    <property type="molecule type" value="Genomic_DNA"/>
</dbReference>
<dbReference type="PANTHER" id="PTHR41259:SF1">
    <property type="entry name" value="DOUBLE-STRAND BREAK REPAIR RAD50 ATPASE, PUTATIVE-RELATED"/>
    <property type="match status" value="1"/>
</dbReference>
<feature type="coiled-coil region" evidence="1">
    <location>
        <begin position="380"/>
        <end position="418"/>
    </location>
</feature>
<dbReference type="PANTHER" id="PTHR41259">
    <property type="entry name" value="DOUBLE-STRAND BREAK REPAIR RAD50 ATPASE, PUTATIVE-RELATED"/>
    <property type="match status" value="1"/>
</dbReference>
<feature type="coiled-coil region" evidence="1">
    <location>
        <begin position="209"/>
        <end position="246"/>
    </location>
</feature>
<feature type="coiled-coil region" evidence="1">
    <location>
        <begin position="478"/>
        <end position="512"/>
    </location>
</feature>
<protein>
    <submittedName>
        <fullName evidence="3">Uncharacterized protein YhaN</fullName>
    </submittedName>
</protein>
<name>A0A1I6VS91_9RHOB</name>